<dbReference type="AlphaFoldDB" id="A0A3P3W468"/>
<comment type="caution">
    <text evidence="1">The sequence shown here is derived from an EMBL/GenBank/DDBJ whole genome shotgun (WGS) entry which is preliminary data.</text>
</comment>
<dbReference type="PANTHER" id="PTHR42110">
    <property type="entry name" value="L-ASPARAGINASE, PUTATIVE (AFU_ORTHOLOGUE AFUA_3G11890)-RELATED"/>
    <property type="match status" value="1"/>
</dbReference>
<dbReference type="Pfam" id="PF06089">
    <property type="entry name" value="Asparaginase_II"/>
    <property type="match status" value="1"/>
</dbReference>
<evidence type="ECO:0000313" key="1">
    <source>
        <dbReference type="EMBL" id="RRJ88716.1"/>
    </source>
</evidence>
<gene>
    <name evidence="1" type="ORF">EG850_00800</name>
</gene>
<keyword evidence="2" id="KW-1185">Reference proteome</keyword>
<dbReference type="OrthoDB" id="9780674at2"/>
<evidence type="ECO:0000313" key="2">
    <source>
        <dbReference type="Proteomes" id="UP000274391"/>
    </source>
</evidence>
<dbReference type="PANTHER" id="PTHR42110:SF1">
    <property type="entry name" value="L-ASPARAGINASE, PUTATIVE (AFU_ORTHOLOGUE AFUA_3G11890)-RELATED"/>
    <property type="match status" value="1"/>
</dbReference>
<accession>A0A3P3W468</accession>
<organism evidence="1 2">
    <name type="scientific">Gulosibacter macacae</name>
    <dbReference type="NCBI Taxonomy" id="2488791"/>
    <lineage>
        <taxon>Bacteria</taxon>
        <taxon>Bacillati</taxon>
        <taxon>Actinomycetota</taxon>
        <taxon>Actinomycetes</taxon>
        <taxon>Micrococcales</taxon>
        <taxon>Microbacteriaceae</taxon>
        <taxon>Gulosibacter</taxon>
    </lineage>
</organism>
<dbReference type="EMBL" id="RQVS01000001">
    <property type="protein sequence ID" value="RRJ88716.1"/>
    <property type="molecule type" value="Genomic_DNA"/>
</dbReference>
<protein>
    <submittedName>
        <fullName evidence="1">Asparaginase</fullName>
    </submittedName>
</protein>
<dbReference type="InterPro" id="IPR010349">
    <property type="entry name" value="Asparaginase_II"/>
</dbReference>
<dbReference type="Proteomes" id="UP000274391">
    <property type="component" value="Unassembled WGS sequence"/>
</dbReference>
<sequence>MVKQGTFTGDQAVELATVTRGRFVESRHLGSAAVVDADGELIGALGDVQAPVFPRSTLKFLQAIASLEAGAPLDGEHLAIACASHSGTPLHVALVRDVLARAGLDERALQCPAAWPLDGASRQSLIRSGEPNGSIYMECSGKHAGMLAACAAAGWPIDDYLHPDHPLQVRVAETIARFSGERIAASAVDGCGSPVHAISLAGLARAMSRFATSQSSSPFGIFRSAAKIWDATLRHPWTIAGQGRPDTVLIEELGVLAKSGAEGVFVAVAPNGVSVALKYLDGSGRGAALVALQLLISAGALEASRAEAVLPKLGLEVLGGGRTVGHINLGSGVPSRFE</sequence>
<name>A0A3P3W468_9MICO</name>
<reference evidence="1 2" key="1">
    <citation type="submission" date="2018-11" db="EMBL/GenBank/DDBJ databases">
        <title>YIM 102482-1 draft genome.</title>
        <authorList>
            <person name="Li G."/>
            <person name="Jiang Y."/>
        </authorList>
    </citation>
    <scope>NUCLEOTIDE SEQUENCE [LARGE SCALE GENOMIC DNA]</scope>
    <source>
        <strain evidence="1 2">YIM 102482-1</strain>
    </source>
</reference>
<dbReference type="RefSeq" id="WP_124968878.1">
    <property type="nucleotide sequence ID" value="NZ_RQVS01000001.1"/>
</dbReference>
<proteinExistence type="predicted"/>